<dbReference type="PANTHER" id="PTHR31468:SF8">
    <property type="entry name" value="1,3-BETA-GLUCANOSYLTRANSFERASE GAS2"/>
    <property type="match status" value="1"/>
</dbReference>
<keyword evidence="5" id="KW-0449">Lipoprotein</keyword>
<evidence type="ECO:0000256" key="1">
    <source>
        <dbReference type="ARBA" id="ARBA00004609"/>
    </source>
</evidence>
<dbReference type="SUPFAM" id="SSF51445">
    <property type="entry name" value="(Trans)glycosidases"/>
    <property type="match status" value="1"/>
</dbReference>
<evidence type="ECO:0000256" key="2">
    <source>
        <dbReference type="ARBA" id="ARBA00007528"/>
    </source>
</evidence>
<dbReference type="Proteomes" id="UP001590950">
    <property type="component" value="Unassembled WGS sequence"/>
</dbReference>
<evidence type="ECO:0000313" key="8">
    <source>
        <dbReference type="Proteomes" id="UP001590950"/>
    </source>
</evidence>
<protein>
    <recommendedName>
        <fullName evidence="5">1,3-beta-glucanosyltransferase</fullName>
        <ecNumber evidence="5">2.4.1.-</ecNumber>
    </recommendedName>
</protein>
<evidence type="ECO:0000256" key="6">
    <source>
        <dbReference type="SAM" id="Phobius"/>
    </source>
</evidence>
<comment type="subcellular location">
    <subcellularLocation>
        <location evidence="1 5">Cell membrane</location>
        <topology evidence="1 5">Lipid-anchor</topology>
        <topology evidence="1 5">GPI-anchor</topology>
    </subcellularLocation>
</comment>
<keyword evidence="6" id="KW-0812">Transmembrane</keyword>
<gene>
    <name evidence="7" type="ORF">N7G274_005028</name>
</gene>
<accession>A0ABR4AAN2</accession>
<reference evidence="7 8" key="1">
    <citation type="submission" date="2024-09" db="EMBL/GenBank/DDBJ databases">
        <title>Rethinking Asexuality: The Enigmatic Case of Functional Sexual Genes in Lepraria (Stereocaulaceae).</title>
        <authorList>
            <person name="Doellman M."/>
            <person name="Sun Y."/>
            <person name="Barcenas-Pena A."/>
            <person name="Lumbsch H.T."/>
            <person name="Grewe F."/>
        </authorList>
    </citation>
    <scope>NUCLEOTIDE SEQUENCE [LARGE SCALE GENOMIC DNA]</scope>
    <source>
        <strain evidence="7 8">Mercado 3170</strain>
    </source>
</reference>
<dbReference type="PANTHER" id="PTHR31468">
    <property type="entry name" value="1,3-BETA-GLUCANOSYLTRANSFERASE GAS1"/>
    <property type="match status" value="1"/>
</dbReference>
<comment type="similarity">
    <text evidence="2 5">Belongs to the glycosyl hydrolase 72 family.</text>
</comment>
<evidence type="ECO:0000256" key="4">
    <source>
        <dbReference type="ARBA" id="ARBA00023180"/>
    </source>
</evidence>
<feature type="signal peptide" evidence="5">
    <location>
        <begin position="1"/>
        <end position="19"/>
    </location>
</feature>
<feature type="transmembrane region" description="Helical" evidence="6">
    <location>
        <begin position="419"/>
        <end position="436"/>
    </location>
</feature>
<keyword evidence="3 5" id="KW-0732">Signal</keyword>
<keyword evidence="5" id="KW-0808">Transferase</keyword>
<keyword evidence="6" id="KW-1133">Transmembrane helix</keyword>
<evidence type="ECO:0000256" key="5">
    <source>
        <dbReference type="RuleBase" id="RU361209"/>
    </source>
</evidence>
<keyword evidence="5 6" id="KW-0472">Membrane</keyword>
<evidence type="ECO:0000256" key="3">
    <source>
        <dbReference type="ARBA" id="ARBA00022729"/>
    </source>
</evidence>
<keyword evidence="8" id="KW-1185">Reference proteome</keyword>
<sequence>MFVKTLSFAALAAASIASAADLPTISAVGSKFFFSNGTQYYIKGVAYQLTDQDPLIDKKQCTLDANMMADLGANTIRVYHVDPTANHDDCMAAFANVGIYLFLDLDTFDTQFDQALPYWNQTQLSAFEAVLDAFHGYSNLAGVFVANEAMTMLNGSDTAPFVKAAIRDVKSYRQSKKYRNIPVGYSGADIPTLRPMLQNYLACGSNAADAADFFSLNVYEWCGKSSFDVSGYKQLVANATGLQIPIFISETGCRIPKPRTFDDQGSILGPDMENTWSGAIVYEWIEEANDYGLISYGPTVDPTSNTAALDGYPRSGTPSPVSPDYSNLKSHWATLHPTGVSLSAYSAQAATLTPIACPSMTPNGWAVNPTASLPSLGQTLDLAATSTGGLGGGKPSSTAKQGAAAAMKPASVLRGGNEVAGMGISLICVMLGFLFWL</sequence>
<dbReference type="EC" id="2.4.1.-" evidence="5"/>
<name>A0ABR4AAN2_9LECA</name>
<evidence type="ECO:0000313" key="7">
    <source>
        <dbReference type="EMBL" id="KAL2042534.1"/>
    </source>
</evidence>
<dbReference type="Gene3D" id="3.20.20.80">
    <property type="entry name" value="Glycosidases"/>
    <property type="match status" value="1"/>
</dbReference>
<dbReference type="EMBL" id="JBEFKJ010000014">
    <property type="protein sequence ID" value="KAL2042534.1"/>
    <property type="molecule type" value="Genomic_DNA"/>
</dbReference>
<keyword evidence="5" id="KW-0336">GPI-anchor</keyword>
<proteinExistence type="inferred from homology"/>
<feature type="chain" id="PRO_5044968548" description="1,3-beta-glucanosyltransferase" evidence="5">
    <location>
        <begin position="20"/>
        <end position="437"/>
    </location>
</feature>
<comment type="caution">
    <text evidence="7">The sequence shown here is derived from an EMBL/GenBank/DDBJ whole genome shotgun (WGS) entry which is preliminary data.</text>
</comment>
<keyword evidence="4" id="KW-0325">Glycoprotein</keyword>
<dbReference type="Pfam" id="PF03198">
    <property type="entry name" value="Glyco_hydro_72"/>
    <property type="match status" value="1"/>
</dbReference>
<organism evidence="7 8">
    <name type="scientific">Stereocaulon virgatum</name>
    <dbReference type="NCBI Taxonomy" id="373712"/>
    <lineage>
        <taxon>Eukaryota</taxon>
        <taxon>Fungi</taxon>
        <taxon>Dikarya</taxon>
        <taxon>Ascomycota</taxon>
        <taxon>Pezizomycotina</taxon>
        <taxon>Lecanoromycetes</taxon>
        <taxon>OSLEUM clade</taxon>
        <taxon>Lecanoromycetidae</taxon>
        <taxon>Lecanorales</taxon>
        <taxon>Lecanorineae</taxon>
        <taxon>Stereocaulaceae</taxon>
        <taxon>Stereocaulon</taxon>
    </lineage>
</organism>
<dbReference type="InterPro" id="IPR017853">
    <property type="entry name" value="GH"/>
</dbReference>
<dbReference type="InterPro" id="IPR004886">
    <property type="entry name" value="Glucanosyltransferase"/>
</dbReference>
<comment type="function">
    <text evidence="5">Splits internally a 1,3-beta-glucan molecule and transfers the newly generated reducing end (the donor) to the non-reducing end of another 1,3-beta-glucan molecule (the acceptor) forming a 1,3-beta linkage, resulting in the elongation of 1,3-beta-glucan chains in the cell wall.</text>
</comment>